<organism evidence="2 3">
    <name type="scientific">Steinernema carpocapsae</name>
    <name type="common">Entomopathogenic nematode</name>
    <dbReference type="NCBI Taxonomy" id="34508"/>
    <lineage>
        <taxon>Eukaryota</taxon>
        <taxon>Metazoa</taxon>
        <taxon>Ecdysozoa</taxon>
        <taxon>Nematoda</taxon>
        <taxon>Chromadorea</taxon>
        <taxon>Rhabditida</taxon>
        <taxon>Tylenchina</taxon>
        <taxon>Panagrolaimomorpha</taxon>
        <taxon>Strongyloidoidea</taxon>
        <taxon>Steinernematidae</taxon>
        <taxon>Steinernema</taxon>
    </lineage>
</organism>
<gene>
    <name evidence="2" type="ORF">L596_003073</name>
</gene>
<sequence>MNAAAWRRRIVALVGVYVLAHVCYNLVLNVEVPAVVISKKPKKDSDGPLIIKELPAKPNGRNVIQGFAALPLSETHLENGNVVVEPDNTTNAAPTLKSGFVKEFQKLAKQIDTSNGTFLYLTLINAAYRNLTLNWMCNVAVFKKSKILHRTLIVSMDERTCAEIKHDWEEVRCVYLRVEDGYNKALNWGKRNYVNLLNSRVKLMRTLTEMNLPFVLFETDAVWLRDPSNLFIKSNLIDDADIVVPLKGYQQKGLTYSFDPMIVYPTNGSRSLLEEMERVLLDADMSFDQDVLDRLCKSQFKGVVCRTFEWDEIADGKWFKLSEAERTKLRPFIVNNNYYVGVHNKVARQAINNLWFLTPKGRCALTKVEKALKKRNKN</sequence>
<evidence type="ECO:0000259" key="1">
    <source>
        <dbReference type="Pfam" id="PF03407"/>
    </source>
</evidence>
<dbReference type="Pfam" id="PF03407">
    <property type="entry name" value="Nucleotid_trans"/>
    <property type="match status" value="1"/>
</dbReference>
<accession>A0A4U8UT05</accession>
<reference evidence="2 3" key="1">
    <citation type="journal article" date="2015" name="Genome Biol.">
        <title>Comparative genomics of Steinernema reveals deeply conserved gene regulatory networks.</title>
        <authorList>
            <person name="Dillman A.R."/>
            <person name="Macchietto M."/>
            <person name="Porter C.F."/>
            <person name="Rogers A."/>
            <person name="Williams B."/>
            <person name="Antoshechkin I."/>
            <person name="Lee M.M."/>
            <person name="Goodwin Z."/>
            <person name="Lu X."/>
            <person name="Lewis E.E."/>
            <person name="Goodrich-Blair H."/>
            <person name="Stock S.P."/>
            <person name="Adams B.J."/>
            <person name="Sternberg P.W."/>
            <person name="Mortazavi A."/>
        </authorList>
    </citation>
    <scope>NUCLEOTIDE SEQUENCE [LARGE SCALE GENOMIC DNA]</scope>
    <source>
        <strain evidence="2 3">ALL</strain>
    </source>
</reference>
<reference evidence="2 3" key="2">
    <citation type="journal article" date="2019" name="G3 (Bethesda)">
        <title>Hybrid Assembly of the Genome of the Entomopathogenic Nematode Steinernema carpocapsae Identifies the X-Chromosome.</title>
        <authorList>
            <person name="Serra L."/>
            <person name="Macchietto M."/>
            <person name="Macias-Munoz A."/>
            <person name="McGill C.J."/>
            <person name="Rodriguez I.M."/>
            <person name="Rodriguez B."/>
            <person name="Murad R."/>
            <person name="Mortazavi A."/>
        </authorList>
    </citation>
    <scope>NUCLEOTIDE SEQUENCE [LARGE SCALE GENOMIC DNA]</scope>
    <source>
        <strain evidence="2 3">ALL</strain>
    </source>
</reference>
<keyword evidence="3" id="KW-1185">Reference proteome</keyword>
<evidence type="ECO:0000313" key="2">
    <source>
        <dbReference type="EMBL" id="TMS35745.1"/>
    </source>
</evidence>
<dbReference type="OrthoDB" id="1712432at2759"/>
<dbReference type="PANTHER" id="PTHR31967">
    <property type="entry name" value="GROUNDHOG (HEDGEHOG-LIKE FAMILY)-RELATED"/>
    <property type="match status" value="1"/>
</dbReference>
<dbReference type="EMBL" id="CM016762">
    <property type="protein sequence ID" value="TMS35745.1"/>
    <property type="molecule type" value="Genomic_DNA"/>
</dbReference>
<dbReference type="InterPro" id="IPR005069">
    <property type="entry name" value="Nucl-diP-sugar_transferase"/>
</dbReference>
<feature type="domain" description="Nucleotide-diphospho-sugar transferase" evidence="1">
    <location>
        <begin position="147"/>
        <end position="348"/>
    </location>
</feature>
<proteinExistence type="predicted"/>
<dbReference type="PANTHER" id="PTHR31967:SF12">
    <property type="entry name" value="NUCLEOTIDE-DIPHOSPHO-SUGAR TRANSFERASE DOMAIN-CONTAINING PROTEIN"/>
    <property type="match status" value="1"/>
</dbReference>
<dbReference type="Proteomes" id="UP000298663">
    <property type="component" value="Chromosome X"/>
</dbReference>
<protein>
    <recommendedName>
        <fullName evidence="1">Nucleotide-diphospho-sugar transferase domain-containing protein</fullName>
    </recommendedName>
</protein>
<name>A0A4U8UT05_STECR</name>
<comment type="caution">
    <text evidence="2">The sequence shown here is derived from an EMBL/GenBank/DDBJ whole genome shotgun (WGS) entry which is preliminary data.</text>
</comment>
<dbReference type="AlphaFoldDB" id="A0A4U8UT05"/>
<dbReference type="EMBL" id="AZBU02000001">
    <property type="protein sequence ID" value="TMS35745.1"/>
    <property type="molecule type" value="Genomic_DNA"/>
</dbReference>
<evidence type="ECO:0000313" key="3">
    <source>
        <dbReference type="Proteomes" id="UP000298663"/>
    </source>
</evidence>